<dbReference type="AlphaFoldDB" id="A0A6N4Y0X1"/>
<feature type="compositionally biased region" description="Polar residues" evidence="1">
    <location>
        <begin position="47"/>
        <end position="57"/>
    </location>
</feature>
<sequence>MKKKTIEPEKKLSLKKLQIMKISEMRVISGGSNQLNMNGDVEPPTQVPQGSSISVRN</sequence>
<dbReference type="EMBL" id="CACVBY010000154">
    <property type="protein sequence ID" value="CAA7393227.1"/>
    <property type="molecule type" value="Genomic_DNA"/>
</dbReference>
<dbReference type="Proteomes" id="UP000445309">
    <property type="component" value="Unassembled WGS sequence"/>
</dbReference>
<organism evidence="2 3">
    <name type="scientific">Chryseobacterium fistulae</name>
    <dbReference type="NCBI Taxonomy" id="2675058"/>
    <lineage>
        <taxon>Bacteria</taxon>
        <taxon>Pseudomonadati</taxon>
        <taxon>Bacteroidota</taxon>
        <taxon>Flavobacteriia</taxon>
        <taxon>Flavobacteriales</taxon>
        <taxon>Weeksellaceae</taxon>
        <taxon>Chryseobacterium group</taxon>
        <taxon>Chryseobacterium</taxon>
    </lineage>
</organism>
<protein>
    <submittedName>
        <fullName evidence="2">Uncharacterized protein</fullName>
    </submittedName>
</protein>
<reference evidence="2 3" key="1">
    <citation type="submission" date="2020-01" db="EMBL/GenBank/DDBJ databases">
        <authorList>
            <person name="Rodrigo-Torres L."/>
            <person name="Arahal R. D."/>
            <person name="Lucena T."/>
        </authorList>
    </citation>
    <scope>NUCLEOTIDE SEQUENCE [LARGE SCALE GENOMIC DNA]</scope>
    <source>
        <strain evidence="2 3">CECT 9393</strain>
    </source>
</reference>
<evidence type="ECO:0000256" key="1">
    <source>
        <dbReference type="SAM" id="MobiDB-lite"/>
    </source>
</evidence>
<evidence type="ECO:0000313" key="2">
    <source>
        <dbReference type="EMBL" id="CAA7393227.1"/>
    </source>
</evidence>
<dbReference type="RefSeq" id="WP_162074383.1">
    <property type="nucleotide sequence ID" value="NZ_CACVBY010000154.1"/>
</dbReference>
<name>A0A6N4Y0X1_9FLAO</name>
<keyword evidence="3" id="KW-1185">Reference proteome</keyword>
<proteinExistence type="predicted"/>
<accession>A0A6N4Y0X1</accession>
<feature type="region of interest" description="Disordered" evidence="1">
    <location>
        <begin position="30"/>
        <end position="57"/>
    </location>
</feature>
<gene>
    <name evidence="2" type="ORF">CHRY9393_03478</name>
</gene>
<evidence type="ECO:0000313" key="3">
    <source>
        <dbReference type="Proteomes" id="UP000445309"/>
    </source>
</evidence>